<dbReference type="InterPro" id="IPR036390">
    <property type="entry name" value="WH_DNA-bd_sf"/>
</dbReference>
<keyword evidence="3" id="KW-0805">Transcription regulation</keyword>
<dbReference type="PROSITE" id="PS50995">
    <property type="entry name" value="HTH_MARR_2"/>
    <property type="match status" value="1"/>
</dbReference>
<dbReference type="SMART" id="SM00347">
    <property type="entry name" value="HTH_MARR"/>
    <property type="match status" value="1"/>
</dbReference>
<evidence type="ECO:0000259" key="6">
    <source>
        <dbReference type="PROSITE" id="PS50995"/>
    </source>
</evidence>
<protein>
    <submittedName>
        <fullName evidence="7">DNA-binding MarR family transcriptional regulator</fullName>
    </submittedName>
</protein>
<dbReference type="Gene3D" id="1.10.10.10">
    <property type="entry name" value="Winged helix-like DNA-binding domain superfamily/Winged helix DNA-binding domain"/>
    <property type="match status" value="1"/>
</dbReference>
<organism evidence="7 8">
    <name type="scientific">Roseiarcus fermentans</name>
    <dbReference type="NCBI Taxonomy" id="1473586"/>
    <lineage>
        <taxon>Bacteria</taxon>
        <taxon>Pseudomonadati</taxon>
        <taxon>Pseudomonadota</taxon>
        <taxon>Alphaproteobacteria</taxon>
        <taxon>Hyphomicrobiales</taxon>
        <taxon>Roseiarcaceae</taxon>
        <taxon>Roseiarcus</taxon>
    </lineage>
</organism>
<keyword evidence="8" id="KW-1185">Reference proteome</keyword>
<comment type="caution">
    <text evidence="7">The sequence shown here is derived from an EMBL/GenBank/DDBJ whole genome shotgun (WGS) entry which is preliminary data.</text>
</comment>
<evidence type="ECO:0000313" key="7">
    <source>
        <dbReference type="EMBL" id="RBP15452.1"/>
    </source>
</evidence>
<dbReference type="AlphaFoldDB" id="A0A366FLA3"/>
<gene>
    <name evidence="7" type="ORF">DFR50_1088</name>
</gene>
<evidence type="ECO:0000256" key="3">
    <source>
        <dbReference type="ARBA" id="ARBA00023015"/>
    </source>
</evidence>
<feature type="domain" description="HTH marR-type" evidence="6">
    <location>
        <begin position="14"/>
        <end position="151"/>
    </location>
</feature>
<dbReference type="GO" id="GO:0003700">
    <property type="term" value="F:DNA-binding transcription factor activity"/>
    <property type="evidence" value="ECO:0007669"/>
    <property type="project" value="InterPro"/>
</dbReference>
<dbReference type="InterPro" id="IPR055166">
    <property type="entry name" value="Transc_reg_Sar_Rot_HTH"/>
</dbReference>
<keyword evidence="4 7" id="KW-0238">DNA-binding</keyword>
<keyword evidence="5" id="KW-0804">Transcription</keyword>
<evidence type="ECO:0000256" key="4">
    <source>
        <dbReference type="ARBA" id="ARBA00023125"/>
    </source>
</evidence>
<dbReference type="SUPFAM" id="SSF46785">
    <property type="entry name" value="Winged helix' DNA-binding domain"/>
    <property type="match status" value="1"/>
</dbReference>
<dbReference type="InterPro" id="IPR039422">
    <property type="entry name" value="MarR/SlyA-like"/>
</dbReference>
<dbReference type="InterPro" id="IPR036388">
    <property type="entry name" value="WH-like_DNA-bd_sf"/>
</dbReference>
<dbReference type="Pfam" id="PF22381">
    <property type="entry name" value="Staph_reg_Sar_Rot"/>
    <property type="match status" value="1"/>
</dbReference>
<dbReference type="PANTHER" id="PTHR33164">
    <property type="entry name" value="TRANSCRIPTIONAL REGULATOR, MARR FAMILY"/>
    <property type="match status" value="1"/>
</dbReference>
<dbReference type="EMBL" id="QNRK01000008">
    <property type="protein sequence ID" value="RBP15452.1"/>
    <property type="molecule type" value="Genomic_DNA"/>
</dbReference>
<dbReference type="RefSeq" id="WP_113888928.1">
    <property type="nucleotide sequence ID" value="NZ_QNRK01000008.1"/>
</dbReference>
<dbReference type="GO" id="GO:0006950">
    <property type="term" value="P:response to stress"/>
    <property type="evidence" value="ECO:0007669"/>
    <property type="project" value="TreeGrafter"/>
</dbReference>
<dbReference type="InterPro" id="IPR000835">
    <property type="entry name" value="HTH_MarR-typ"/>
</dbReference>
<proteinExistence type="predicted"/>
<evidence type="ECO:0000256" key="1">
    <source>
        <dbReference type="ARBA" id="ARBA00004496"/>
    </source>
</evidence>
<keyword evidence="2" id="KW-0963">Cytoplasm</keyword>
<evidence type="ECO:0000313" key="8">
    <source>
        <dbReference type="Proteomes" id="UP000253529"/>
    </source>
</evidence>
<dbReference type="PRINTS" id="PR00598">
    <property type="entry name" value="HTHMARR"/>
</dbReference>
<sequence>MTDAPPETADIRIEDFLCFAVYSAGHAFNRVYRRPLERLGVTYPQFLVLVALWGEDGVSVGRLGEALSLDSNTLTPLLKRLEAMGFLTRRRSHEDERRVVVALTDKGRAAKGEAGDVMRCVFDAVGLPAPQFARLTGELRALRASLERAAAAA</sequence>
<dbReference type="GO" id="GO:0003677">
    <property type="term" value="F:DNA binding"/>
    <property type="evidence" value="ECO:0007669"/>
    <property type="project" value="UniProtKB-KW"/>
</dbReference>
<evidence type="ECO:0000256" key="5">
    <source>
        <dbReference type="ARBA" id="ARBA00023163"/>
    </source>
</evidence>
<dbReference type="FunFam" id="1.10.10.10:FF:000163">
    <property type="entry name" value="MarR family transcriptional regulator"/>
    <property type="match status" value="1"/>
</dbReference>
<dbReference type="GO" id="GO:0005737">
    <property type="term" value="C:cytoplasm"/>
    <property type="evidence" value="ECO:0007669"/>
    <property type="project" value="UniProtKB-SubCell"/>
</dbReference>
<name>A0A366FLA3_9HYPH</name>
<evidence type="ECO:0000256" key="2">
    <source>
        <dbReference type="ARBA" id="ARBA00022490"/>
    </source>
</evidence>
<comment type="subcellular location">
    <subcellularLocation>
        <location evidence="1">Cytoplasm</location>
    </subcellularLocation>
</comment>
<dbReference type="PANTHER" id="PTHR33164:SF5">
    <property type="entry name" value="ORGANIC HYDROPEROXIDE RESISTANCE TRANSCRIPTIONAL REGULATOR"/>
    <property type="match status" value="1"/>
</dbReference>
<dbReference type="OrthoDB" id="9806864at2"/>
<reference evidence="7 8" key="1">
    <citation type="submission" date="2018-06" db="EMBL/GenBank/DDBJ databases">
        <title>Genomic Encyclopedia of Type Strains, Phase IV (KMG-IV): sequencing the most valuable type-strain genomes for metagenomic binning, comparative biology and taxonomic classification.</title>
        <authorList>
            <person name="Goeker M."/>
        </authorList>
    </citation>
    <scope>NUCLEOTIDE SEQUENCE [LARGE SCALE GENOMIC DNA]</scope>
    <source>
        <strain evidence="7 8">DSM 24875</strain>
    </source>
</reference>
<accession>A0A366FLA3</accession>
<dbReference type="Proteomes" id="UP000253529">
    <property type="component" value="Unassembled WGS sequence"/>
</dbReference>